<comment type="caution">
    <text evidence="9">Lacks conserved residue(s) required for the propagation of feature annotation.</text>
</comment>
<keyword evidence="4 11" id="KW-1133">Transmembrane helix</keyword>
<dbReference type="GO" id="GO:0007155">
    <property type="term" value="P:cell adhesion"/>
    <property type="evidence" value="ECO:0007669"/>
    <property type="project" value="InterPro"/>
</dbReference>
<gene>
    <name evidence="14" type="primary">LOC116954034</name>
</gene>
<evidence type="ECO:0000256" key="10">
    <source>
        <dbReference type="SAM" id="MobiDB-lite"/>
    </source>
</evidence>
<dbReference type="InterPro" id="IPR000538">
    <property type="entry name" value="Link_dom"/>
</dbReference>
<keyword evidence="6 9" id="KW-1015">Disulfide bond</keyword>
<evidence type="ECO:0000256" key="3">
    <source>
        <dbReference type="ARBA" id="ARBA00022729"/>
    </source>
</evidence>
<dbReference type="PANTHER" id="PTHR10225">
    <property type="entry name" value="HYALURONAN RECEPTOR"/>
    <property type="match status" value="1"/>
</dbReference>
<dbReference type="InterPro" id="IPR043210">
    <property type="entry name" value="CD44_antigen-like"/>
</dbReference>
<dbReference type="RefSeq" id="XP_032830317.1">
    <property type="nucleotide sequence ID" value="XM_032974426.1"/>
</dbReference>
<organism evidence="13 14">
    <name type="scientific">Petromyzon marinus</name>
    <name type="common">Sea lamprey</name>
    <dbReference type="NCBI Taxonomy" id="7757"/>
    <lineage>
        <taxon>Eukaryota</taxon>
        <taxon>Metazoa</taxon>
        <taxon>Chordata</taxon>
        <taxon>Craniata</taxon>
        <taxon>Vertebrata</taxon>
        <taxon>Cyclostomata</taxon>
        <taxon>Hyperoartia</taxon>
        <taxon>Petromyzontiformes</taxon>
        <taxon>Petromyzontidae</taxon>
        <taxon>Petromyzon</taxon>
    </lineage>
</organism>
<evidence type="ECO:0000256" key="2">
    <source>
        <dbReference type="ARBA" id="ARBA00022692"/>
    </source>
</evidence>
<feature type="compositionally biased region" description="Low complexity" evidence="10">
    <location>
        <begin position="172"/>
        <end position="189"/>
    </location>
</feature>
<accession>A0AAJ7XDM5</accession>
<dbReference type="PANTHER" id="PTHR10225:SF5">
    <property type="entry name" value="C-TYPE LECTIN DOMAIN-CONTAINING PROTEIN"/>
    <property type="match status" value="1"/>
</dbReference>
<feature type="compositionally biased region" description="Polar residues" evidence="10">
    <location>
        <begin position="150"/>
        <end position="171"/>
    </location>
</feature>
<sequence>MGVAHAESPRGRYRLSLEDAWALCRAAGAELATLEQLRVANAHGFQVCRSGWVQGGVSAVPRVRPLPQCAHNLTGVVLDPISTARLDAFCYNASETRVNSCDPSFGTRSPPLVKGTSAKPGSESTATPELGARTTGAIPISHRSPIVNGLPTNSRAATGSNATRPTSAARMNTTAAPAGGNTSGTTSNVTLQTTADHGAASSSSALSTTLLDNLTSTTLNATQGVTAGGTKSLLSDEVIITIAVIGGVIALCLLATIIYALVFGCGKRKQVDVSDGKNRKPKKGSAELMSPYIEFQPRGSKGDSLESVPLHTQPGSVNGVNGSAHMGL</sequence>
<dbReference type="Proteomes" id="UP001318040">
    <property type="component" value="Chromosome 53"/>
</dbReference>
<evidence type="ECO:0000313" key="13">
    <source>
        <dbReference type="Proteomes" id="UP001318040"/>
    </source>
</evidence>
<dbReference type="InterPro" id="IPR016187">
    <property type="entry name" value="CTDL_fold"/>
</dbReference>
<dbReference type="Gene3D" id="3.10.100.10">
    <property type="entry name" value="Mannose-Binding Protein A, subunit A"/>
    <property type="match status" value="1"/>
</dbReference>
<evidence type="ECO:0000256" key="11">
    <source>
        <dbReference type="SAM" id="Phobius"/>
    </source>
</evidence>
<keyword evidence="5 11" id="KW-0472">Membrane</keyword>
<dbReference type="GO" id="GO:0005540">
    <property type="term" value="F:hyaluronic acid binding"/>
    <property type="evidence" value="ECO:0007669"/>
    <property type="project" value="InterPro"/>
</dbReference>
<feature type="transmembrane region" description="Helical" evidence="11">
    <location>
        <begin position="238"/>
        <end position="262"/>
    </location>
</feature>
<name>A0AAJ7XDM5_PETMA</name>
<dbReference type="GO" id="GO:0005886">
    <property type="term" value="C:plasma membrane"/>
    <property type="evidence" value="ECO:0007669"/>
    <property type="project" value="TreeGrafter"/>
</dbReference>
<dbReference type="KEGG" id="pmrn:116954034"/>
<keyword evidence="7" id="KW-0675">Receptor</keyword>
<dbReference type="PROSITE" id="PS50963">
    <property type="entry name" value="LINK_2"/>
    <property type="match status" value="1"/>
</dbReference>
<keyword evidence="3" id="KW-0732">Signal</keyword>
<feature type="region of interest" description="Disordered" evidence="10">
    <location>
        <begin position="100"/>
        <end position="129"/>
    </location>
</feature>
<evidence type="ECO:0000256" key="1">
    <source>
        <dbReference type="ARBA" id="ARBA00004167"/>
    </source>
</evidence>
<evidence type="ECO:0000313" key="14">
    <source>
        <dbReference type="RefSeq" id="XP_032830317.1"/>
    </source>
</evidence>
<evidence type="ECO:0000256" key="8">
    <source>
        <dbReference type="ARBA" id="ARBA00023180"/>
    </source>
</evidence>
<dbReference type="AlphaFoldDB" id="A0AAJ7XDM5"/>
<feature type="region of interest" description="Disordered" evidence="10">
    <location>
        <begin position="298"/>
        <end position="328"/>
    </location>
</feature>
<evidence type="ECO:0000256" key="7">
    <source>
        <dbReference type="ARBA" id="ARBA00023170"/>
    </source>
</evidence>
<keyword evidence="13" id="KW-1185">Reference proteome</keyword>
<dbReference type="PROSITE" id="PS01241">
    <property type="entry name" value="LINK_1"/>
    <property type="match status" value="1"/>
</dbReference>
<dbReference type="Pfam" id="PF00193">
    <property type="entry name" value="Xlink"/>
    <property type="match status" value="1"/>
</dbReference>
<feature type="domain" description="Link" evidence="12">
    <location>
        <begin position="2"/>
        <end position="92"/>
    </location>
</feature>
<evidence type="ECO:0000259" key="12">
    <source>
        <dbReference type="PROSITE" id="PS50963"/>
    </source>
</evidence>
<proteinExistence type="predicted"/>
<protein>
    <submittedName>
        <fullName evidence="14">CD44 antigen-like</fullName>
    </submittedName>
</protein>
<dbReference type="GO" id="GO:0004888">
    <property type="term" value="F:transmembrane signaling receptor activity"/>
    <property type="evidence" value="ECO:0007669"/>
    <property type="project" value="TreeGrafter"/>
</dbReference>
<reference evidence="14" key="1">
    <citation type="submission" date="2025-08" db="UniProtKB">
        <authorList>
            <consortium name="RefSeq"/>
        </authorList>
    </citation>
    <scope>IDENTIFICATION</scope>
    <source>
        <tissue evidence="14">Sperm</tissue>
    </source>
</reference>
<evidence type="ECO:0000256" key="4">
    <source>
        <dbReference type="ARBA" id="ARBA00022989"/>
    </source>
</evidence>
<evidence type="ECO:0000256" key="9">
    <source>
        <dbReference type="PROSITE-ProRule" id="PRU00323"/>
    </source>
</evidence>
<evidence type="ECO:0000256" key="5">
    <source>
        <dbReference type="ARBA" id="ARBA00023136"/>
    </source>
</evidence>
<dbReference type="SMART" id="SM00445">
    <property type="entry name" value="LINK"/>
    <property type="match status" value="1"/>
</dbReference>
<feature type="disulfide bond" evidence="9">
    <location>
        <begin position="48"/>
        <end position="69"/>
    </location>
</feature>
<keyword evidence="8" id="KW-0325">Glycoprotein</keyword>
<keyword evidence="2 11" id="KW-0812">Transmembrane</keyword>
<feature type="region of interest" description="Disordered" evidence="10">
    <location>
        <begin position="141"/>
        <end position="189"/>
    </location>
</feature>
<comment type="subcellular location">
    <subcellularLocation>
        <location evidence="1">Membrane</location>
        <topology evidence="1">Single-pass membrane protein</topology>
    </subcellularLocation>
</comment>
<dbReference type="InterPro" id="IPR016186">
    <property type="entry name" value="C-type_lectin-like/link_sf"/>
</dbReference>
<dbReference type="SUPFAM" id="SSF56436">
    <property type="entry name" value="C-type lectin-like"/>
    <property type="match status" value="1"/>
</dbReference>
<evidence type="ECO:0000256" key="6">
    <source>
        <dbReference type="ARBA" id="ARBA00023157"/>
    </source>
</evidence>